<dbReference type="InterPro" id="IPR036388">
    <property type="entry name" value="WH-like_DNA-bd_sf"/>
</dbReference>
<name>A0AAN9Y1H5_9HEMI</name>
<feature type="domain" description="Fork-head" evidence="4">
    <location>
        <begin position="11"/>
        <end position="77"/>
    </location>
</feature>
<protein>
    <recommendedName>
        <fullName evidence="4">Fork-head domain-containing protein</fullName>
    </recommendedName>
</protein>
<reference evidence="5 6" key="1">
    <citation type="submission" date="2024-03" db="EMBL/GenBank/DDBJ databases">
        <title>Adaptation during the transition from Ophiocordyceps entomopathogen to insect associate is accompanied by gene loss and intensified selection.</title>
        <authorList>
            <person name="Ward C.M."/>
            <person name="Onetto C.A."/>
            <person name="Borneman A.R."/>
        </authorList>
    </citation>
    <scope>NUCLEOTIDE SEQUENCE [LARGE SCALE GENOMIC DNA]</scope>
    <source>
        <strain evidence="5">AWRI1</strain>
        <tissue evidence="5">Single Adult Female</tissue>
    </source>
</reference>
<dbReference type="PROSITE" id="PS50039">
    <property type="entry name" value="FORK_HEAD_3"/>
    <property type="match status" value="1"/>
</dbReference>
<dbReference type="GO" id="GO:0005634">
    <property type="term" value="C:nucleus"/>
    <property type="evidence" value="ECO:0007669"/>
    <property type="project" value="UniProtKB-SubCell"/>
</dbReference>
<dbReference type="AlphaFoldDB" id="A0AAN9Y1H5"/>
<dbReference type="InterPro" id="IPR001766">
    <property type="entry name" value="Fork_head_dom"/>
</dbReference>
<keyword evidence="1 2" id="KW-0238">DNA-binding</keyword>
<dbReference type="GO" id="GO:0000981">
    <property type="term" value="F:DNA-binding transcription factor activity, RNA polymerase II-specific"/>
    <property type="evidence" value="ECO:0007669"/>
    <property type="project" value="TreeGrafter"/>
</dbReference>
<feature type="region of interest" description="Disordered" evidence="3">
    <location>
        <begin position="192"/>
        <end position="225"/>
    </location>
</feature>
<evidence type="ECO:0000313" key="6">
    <source>
        <dbReference type="Proteomes" id="UP001367676"/>
    </source>
</evidence>
<gene>
    <name evidence="5" type="ORF">V9T40_013667</name>
</gene>
<organism evidence="5 6">
    <name type="scientific">Parthenolecanium corni</name>
    <dbReference type="NCBI Taxonomy" id="536013"/>
    <lineage>
        <taxon>Eukaryota</taxon>
        <taxon>Metazoa</taxon>
        <taxon>Ecdysozoa</taxon>
        <taxon>Arthropoda</taxon>
        <taxon>Hexapoda</taxon>
        <taxon>Insecta</taxon>
        <taxon>Pterygota</taxon>
        <taxon>Neoptera</taxon>
        <taxon>Paraneoptera</taxon>
        <taxon>Hemiptera</taxon>
        <taxon>Sternorrhyncha</taxon>
        <taxon>Coccoidea</taxon>
        <taxon>Coccidae</taxon>
        <taxon>Parthenolecanium</taxon>
    </lineage>
</organism>
<evidence type="ECO:0000256" key="1">
    <source>
        <dbReference type="ARBA" id="ARBA00023125"/>
    </source>
</evidence>
<evidence type="ECO:0000313" key="5">
    <source>
        <dbReference type="EMBL" id="KAK7582222.1"/>
    </source>
</evidence>
<dbReference type="InterPro" id="IPR050998">
    <property type="entry name" value="FOXP"/>
</dbReference>
<evidence type="ECO:0000256" key="3">
    <source>
        <dbReference type="SAM" id="MobiDB-lite"/>
    </source>
</evidence>
<sequence length="238" mass="27821">MRVENVKGAVWTVDETEFYRRRPQRSMTGYNAIRTNLSLHKCFVRYEDDFGSFWMVDDAEFVKRRHLSRGRPRKYEPISSSPTPNQNAEQENPVDECSTYTKNSHLYNTNAVNNNSINQNSIDEDSSYQTFNSRMIMETPSPKRMKISHNDDIRQYNMNNNNNDCDHSEEKYSFKKEFSSIDFNYNTSLESSRNIDDLSKSRPPSVADDEHSSCDIEEEEKAQDLSMSNYEAVNHVIT</sequence>
<dbReference type="SUPFAM" id="SSF46785">
    <property type="entry name" value="Winged helix' DNA-binding domain"/>
    <property type="match status" value="1"/>
</dbReference>
<feature type="region of interest" description="Disordered" evidence="3">
    <location>
        <begin position="67"/>
        <end position="97"/>
    </location>
</feature>
<comment type="caution">
    <text evidence="5">The sequence shown here is derived from an EMBL/GenBank/DDBJ whole genome shotgun (WGS) entry which is preliminary data.</text>
</comment>
<feature type="compositionally biased region" description="Polar residues" evidence="3">
    <location>
        <begin position="78"/>
        <end position="90"/>
    </location>
</feature>
<keyword evidence="2" id="KW-0539">Nucleus</keyword>
<dbReference type="PANTHER" id="PTHR45796">
    <property type="entry name" value="FORKHEAD BOX P, ISOFORM C"/>
    <property type="match status" value="1"/>
</dbReference>
<dbReference type="EMBL" id="JBBCAQ010000033">
    <property type="protein sequence ID" value="KAK7582222.1"/>
    <property type="molecule type" value="Genomic_DNA"/>
</dbReference>
<keyword evidence="6" id="KW-1185">Reference proteome</keyword>
<evidence type="ECO:0000256" key="2">
    <source>
        <dbReference type="PROSITE-ProRule" id="PRU00089"/>
    </source>
</evidence>
<accession>A0AAN9Y1H5</accession>
<comment type="subcellular location">
    <subcellularLocation>
        <location evidence="2">Nucleus</location>
    </subcellularLocation>
</comment>
<proteinExistence type="predicted"/>
<dbReference type="Gene3D" id="1.10.10.10">
    <property type="entry name" value="Winged helix-like DNA-binding domain superfamily/Winged helix DNA-binding domain"/>
    <property type="match status" value="1"/>
</dbReference>
<dbReference type="InterPro" id="IPR036390">
    <property type="entry name" value="WH_DNA-bd_sf"/>
</dbReference>
<evidence type="ECO:0000259" key="4">
    <source>
        <dbReference type="PROSITE" id="PS50039"/>
    </source>
</evidence>
<dbReference type="PANTHER" id="PTHR45796:SF4">
    <property type="entry name" value="FORKHEAD BOX P, ISOFORM C"/>
    <property type="match status" value="1"/>
</dbReference>
<dbReference type="GO" id="GO:0000978">
    <property type="term" value="F:RNA polymerase II cis-regulatory region sequence-specific DNA binding"/>
    <property type="evidence" value="ECO:0007669"/>
    <property type="project" value="TreeGrafter"/>
</dbReference>
<dbReference type="Proteomes" id="UP001367676">
    <property type="component" value="Unassembled WGS sequence"/>
</dbReference>
<feature type="DNA-binding region" description="Fork-head" evidence="2">
    <location>
        <begin position="11"/>
        <end position="77"/>
    </location>
</feature>